<dbReference type="SMART" id="SM00382">
    <property type="entry name" value="AAA"/>
    <property type="match status" value="1"/>
</dbReference>
<accession>A0A0M3R9W0</accession>
<dbReference type="Gene3D" id="3.40.50.300">
    <property type="entry name" value="P-loop containing nucleotide triphosphate hydrolases"/>
    <property type="match status" value="1"/>
</dbReference>
<evidence type="ECO:0000259" key="4">
    <source>
        <dbReference type="PROSITE" id="PS50893"/>
    </source>
</evidence>
<gene>
    <name evidence="5" type="ORF">AM592_11380</name>
</gene>
<dbReference type="InterPro" id="IPR003593">
    <property type="entry name" value="AAA+_ATPase"/>
</dbReference>
<dbReference type="Proteomes" id="UP000067625">
    <property type="component" value="Chromosome"/>
</dbReference>
<dbReference type="GO" id="GO:0016887">
    <property type="term" value="F:ATP hydrolysis activity"/>
    <property type="evidence" value="ECO:0007669"/>
    <property type="project" value="InterPro"/>
</dbReference>
<organism evidence="5 6">
    <name type="scientific">Bacillus gobiensis</name>
    <dbReference type="NCBI Taxonomy" id="1441095"/>
    <lineage>
        <taxon>Bacteria</taxon>
        <taxon>Bacillati</taxon>
        <taxon>Bacillota</taxon>
        <taxon>Bacilli</taxon>
        <taxon>Bacillales</taxon>
        <taxon>Bacillaceae</taxon>
        <taxon>Bacillus</taxon>
    </lineage>
</organism>
<name>A0A0M3R9W0_9BACI</name>
<feature type="domain" description="ABC transporter" evidence="4">
    <location>
        <begin position="2"/>
        <end position="228"/>
    </location>
</feature>
<dbReference type="InterPro" id="IPR051782">
    <property type="entry name" value="ABC_Transporter_VariousFunc"/>
</dbReference>
<proteinExistence type="predicted"/>
<dbReference type="PROSITE" id="PS00211">
    <property type="entry name" value="ABC_TRANSPORTER_1"/>
    <property type="match status" value="1"/>
</dbReference>
<dbReference type="SUPFAM" id="SSF52540">
    <property type="entry name" value="P-loop containing nucleoside triphosphate hydrolases"/>
    <property type="match status" value="1"/>
</dbReference>
<evidence type="ECO:0000313" key="6">
    <source>
        <dbReference type="Proteomes" id="UP000067625"/>
    </source>
</evidence>
<dbReference type="AlphaFoldDB" id="A0A0M3R9W0"/>
<dbReference type="CDD" id="cd03230">
    <property type="entry name" value="ABC_DR_subfamily_A"/>
    <property type="match status" value="1"/>
</dbReference>
<evidence type="ECO:0000256" key="3">
    <source>
        <dbReference type="ARBA" id="ARBA00022840"/>
    </source>
</evidence>
<reference evidence="5 6" key="2">
    <citation type="journal article" date="2016" name="Int. J. Syst. Evol. Microbiol.">
        <title>Bacillus gobiensis sp. nov., isolated from a soil sample.</title>
        <authorList>
            <person name="Liu B."/>
            <person name="Liu G.H."/>
            <person name="Cetin S."/>
            <person name="Schumann P."/>
            <person name="Pan Z.Z."/>
            <person name="Chen Q.Q."/>
        </authorList>
    </citation>
    <scope>NUCLEOTIDE SEQUENCE [LARGE SCALE GENOMIC DNA]</scope>
    <source>
        <strain evidence="5 6">FJAT-4402</strain>
    </source>
</reference>
<evidence type="ECO:0000256" key="2">
    <source>
        <dbReference type="ARBA" id="ARBA00022741"/>
    </source>
</evidence>
<keyword evidence="3" id="KW-0067">ATP-binding</keyword>
<evidence type="ECO:0000313" key="5">
    <source>
        <dbReference type="EMBL" id="ALC82122.1"/>
    </source>
</evidence>
<dbReference type="InterPro" id="IPR027417">
    <property type="entry name" value="P-loop_NTPase"/>
</dbReference>
<dbReference type="OrthoDB" id="9804819at2"/>
<dbReference type="RefSeq" id="WP_053603902.1">
    <property type="nucleotide sequence ID" value="NZ_CP012600.1"/>
</dbReference>
<dbReference type="InterPro" id="IPR003439">
    <property type="entry name" value="ABC_transporter-like_ATP-bd"/>
</dbReference>
<dbReference type="PROSITE" id="PS50893">
    <property type="entry name" value="ABC_TRANSPORTER_2"/>
    <property type="match status" value="1"/>
</dbReference>
<dbReference type="InterPro" id="IPR017871">
    <property type="entry name" value="ABC_transporter-like_CS"/>
</dbReference>
<dbReference type="PANTHER" id="PTHR42939">
    <property type="entry name" value="ABC TRANSPORTER ATP-BINDING PROTEIN ALBC-RELATED"/>
    <property type="match status" value="1"/>
</dbReference>
<keyword evidence="6" id="KW-1185">Reference proteome</keyword>
<dbReference type="PANTHER" id="PTHR42939:SF1">
    <property type="entry name" value="ABC TRANSPORTER ATP-BINDING PROTEIN ALBC-RELATED"/>
    <property type="match status" value="1"/>
</dbReference>
<dbReference type="PATRIC" id="fig|1441095.3.peg.2476"/>
<evidence type="ECO:0000256" key="1">
    <source>
        <dbReference type="ARBA" id="ARBA00022448"/>
    </source>
</evidence>
<dbReference type="STRING" id="1441095.AM592_11380"/>
<protein>
    <submittedName>
        <fullName evidence="5">ABC transporter</fullName>
    </submittedName>
</protein>
<sequence length="248" mass="27723">MLTIENLTKTYKNNVTAVKDFNITVKPAEIVAVAGPNGSGKTSMINCILGIIKQNKGNIMIGDLTNEDASFKKKLAYVPDDLLLPEALTGKEYLDFILSMYECNSIQKRNQLIELFDMKKALSEPIETYSHGMKKKIQLIAAFMLDSTIIIMDEPFRGLDIEAVINTKKLMKRYTSNNGAILLSTHDMLAAEELCNRIAIISKGHKMDEGTTAHLKEKYGCSTLEQVFLKASMLSDRGARFDEIINNF</sequence>
<keyword evidence="1" id="KW-0813">Transport</keyword>
<keyword evidence="2" id="KW-0547">Nucleotide-binding</keyword>
<dbReference type="GO" id="GO:0005524">
    <property type="term" value="F:ATP binding"/>
    <property type="evidence" value="ECO:0007669"/>
    <property type="project" value="UniProtKB-KW"/>
</dbReference>
<dbReference type="Pfam" id="PF00005">
    <property type="entry name" value="ABC_tran"/>
    <property type="match status" value="1"/>
</dbReference>
<dbReference type="EMBL" id="CP012600">
    <property type="protein sequence ID" value="ALC82122.1"/>
    <property type="molecule type" value="Genomic_DNA"/>
</dbReference>
<reference evidence="6" key="1">
    <citation type="submission" date="2015-08" db="EMBL/GenBank/DDBJ databases">
        <title>Genome sequencing project for genomic taxonomy and phylogenomics of Bacillus-like bacteria.</title>
        <authorList>
            <person name="Liu B."/>
            <person name="Wang J."/>
            <person name="Zhu Y."/>
            <person name="Liu G."/>
            <person name="Chen Q."/>
            <person name="Chen Z."/>
            <person name="Lan J."/>
            <person name="Che J."/>
            <person name="Ge C."/>
            <person name="Shi H."/>
            <person name="Pan Z."/>
            <person name="Liu X."/>
        </authorList>
    </citation>
    <scope>NUCLEOTIDE SEQUENCE [LARGE SCALE GENOMIC DNA]</scope>
    <source>
        <strain evidence="6">FJAT-4402</strain>
    </source>
</reference>